<dbReference type="Proteomes" id="UP001418637">
    <property type="component" value="Unassembled WGS sequence"/>
</dbReference>
<proteinExistence type="inferred from homology"/>
<accession>A0ABV0BIP5</accession>
<dbReference type="PANTHER" id="PTHR37421">
    <property type="entry name" value="UPF0260 PROTEIN YCGN"/>
    <property type="match status" value="1"/>
</dbReference>
<protein>
    <recommendedName>
        <fullName evidence="1">UPF0260 protein WJT86_05035</fullName>
    </recommendedName>
</protein>
<evidence type="ECO:0000313" key="3">
    <source>
        <dbReference type="Proteomes" id="UP001418637"/>
    </source>
</evidence>
<sequence length="165" mass="18541">MQVVSLRRVSLDKAPNHNAVPFWQRKSLEELNTQEWESLCDGCGKCCLVKLEDEDTDEIYYTDVACTLFNPETCTCRDYTNRQKKVADCVKLTPKAVKTISWLPPSCAYRLVADGKDLPSWHPLVSGNRNGATMAGASVHGKVAGIEDDYTTEELLDRIVEWPSE</sequence>
<dbReference type="InterPro" id="IPR005358">
    <property type="entry name" value="Puta_zinc/iron-chelating_dom"/>
</dbReference>
<dbReference type="NCBIfam" id="NF003507">
    <property type="entry name" value="PRK05170.2-5"/>
    <property type="match status" value="1"/>
</dbReference>
<dbReference type="PANTHER" id="PTHR37421:SF1">
    <property type="entry name" value="UPF0260 PROTEIN YCGN"/>
    <property type="match status" value="1"/>
</dbReference>
<comment type="similarity">
    <text evidence="1">Belongs to the UPF0260 family.</text>
</comment>
<dbReference type="EMBL" id="JBBYXI010000002">
    <property type="protein sequence ID" value="MEN3930428.1"/>
    <property type="molecule type" value="Genomic_DNA"/>
</dbReference>
<evidence type="ECO:0000256" key="1">
    <source>
        <dbReference type="HAMAP-Rule" id="MF_00676"/>
    </source>
</evidence>
<dbReference type="InterPro" id="IPR008228">
    <property type="entry name" value="UCP006173"/>
</dbReference>
<gene>
    <name evidence="2" type="ORF">WJT86_05035</name>
</gene>
<evidence type="ECO:0000313" key="2">
    <source>
        <dbReference type="EMBL" id="MEN3930428.1"/>
    </source>
</evidence>
<keyword evidence="3" id="KW-1185">Reference proteome</keyword>
<dbReference type="RefSeq" id="WP_346336439.1">
    <property type="nucleotide sequence ID" value="NZ_JBBYXI010000002.1"/>
</dbReference>
<dbReference type="PIRSF" id="PIRSF006173">
    <property type="entry name" value="UCP006173"/>
    <property type="match status" value="1"/>
</dbReference>
<reference evidence="2 3" key="1">
    <citation type="submission" date="2024-04" db="EMBL/GenBank/DDBJ databases">
        <title>A novel species isolated from cricket.</title>
        <authorList>
            <person name="Wang H.-C."/>
        </authorList>
    </citation>
    <scope>NUCLEOTIDE SEQUENCE [LARGE SCALE GENOMIC DNA]</scope>
    <source>
        <strain evidence="2 3">WL0021</strain>
    </source>
</reference>
<dbReference type="NCBIfam" id="NF003501">
    <property type="entry name" value="PRK05170.1-5"/>
    <property type="match status" value="1"/>
</dbReference>
<comment type="caution">
    <text evidence="2">The sequence shown here is derived from an EMBL/GenBank/DDBJ whole genome shotgun (WGS) entry which is preliminary data.</text>
</comment>
<dbReference type="HAMAP" id="MF_00676">
    <property type="entry name" value="UPF0260"/>
    <property type="match status" value="1"/>
</dbReference>
<name>A0ABV0BIP5_9HYPH</name>
<dbReference type="Pfam" id="PF03692">
    <property type="entry name" value="CxxCxxCC"/>
    <property type="match status" value="1"/>
</dbReference>
<organism evidence="2 3">
    <name type="scientific">Hohaiivirga grylli</name>
    <dbReference type="NCBI Taxonomy" id="3133970"/>
    <lineage>
        <taxon>Bacteria</taxon>
        <taxon>Pseudomonadati</taxon>
        <taxon>Pseudomonadota</taxon>
        <taxon>Alphaproteobacteria</taxon>
        <taxon>Hyphomicrobiales</taxon>
        <taxon>Methylobacteriaceae</taxon>
        <taxon>Hohaiivirga</taxon>
    </lineage>
</organism>